<feature type="binding site" description="type 1 copper site" evidence="12">
    <location>
        <position position="885"/>
    </location>
    <ligand>
        <name>Cu cation</name>
        <dbReference type="ChEBI" id="CHEBI:23378"/>
        <label>1</label>
    </ligand>
</feature>
<feature type="binding site" description="type 1 copper site" evidence="12">
    <location>
        <position position="697"/>
    </location>
    <ligand>
        <name>Cu cation</name>
        <dbReference type="ChEBI" id="CHEBI:23378"/>
        <label>1</label>
    </ligand>
</feature>
<keyword evidence="10 12" id="KW-0186">Copper</keyword>
<evidence type="ECO:0000256" key="7">
    <source>
        <dbReference type="ARBA" id="ARBA00022723"/>
    </source>
</evidence>
<dbReference type="InterPro" id="IPR011707">
    <property type="entry name" value="Cu-oxidase-like_N"/>
</dbReference>
<keyword evidence="7 12" id="KW-0479">Metal-binding</keyword>
<comment type="cofactor">
    <cofactor evidence="1 12">
        <name>Cu(+)</name>
        <dbReference type="ChEBI" id="CHEBI:49552"/>
    </cofactor>
</comment>
<feature type="transmembrane region" description="Helical" evidence="14">
    <location>
        <begin position="359"/>
        <end position="381"/>
    </location>
</feature>
<comment type="cofactor">
    <cofactor evidence="2 12">
        <name>Cu(2+)</name>
        <dbReference type="ChEBI" id="CHEBI:29036"/>
    </cofactor>
</comment>
<feature type="binding site" description="type 1 copper site" evidence="12">
    <location>
        <position position="745"/>
    </location>
    <ligand>
        <name>Cu cation</name>
        <dbReference type="ChEBI" id="CHEBI:23378"/>
        <label>1</label>
    </ligand>
</feature>
<keyword evidence="14" id="KW-1133">Transmembrane helix</keyword>
<dbReference type="CDD" id="cd04208">
    <property type="entry name" value="CuRO_2_CuNIR"/>
    <property type="match status" value="1"/>
</dbReference>
<evidence type="ECO:0000256" key="13">
    <source>
        <dbReference type="SAM" id="MobiDB-lite"/>
    </source>
</evidence>
<evidence type="ECO:0000259" key="15">
    <source>
        <dbReference type="Pfam" id="PF07732"/>
    </source>
</evidence>
<feature type="binding site" description="type 1 copper site" evidence="12">
    <location>
        <position position="732"/>
    </location>
    <ligand>
        <name>Cu cation</name>
        <dbReference type="ChEBI" id="CHEBI:23378"/>
        <label>1</label>
    </ligand>
</feature>
<feature type="region of interest" description="Disordered" evidence="13">
    <location>
        <begin position="414"/>
        <end position="435"/>
    </location>
</feature>
<dbReference type="PANTHER" id="PTHR11709:SF394">
    <property type="entry name" value="FI03373P-RELATED"/>
    <property type="match status" value="1"/>
</dbReference>
<feature type="binding site" description="type 1 copper site" evidence="12">
    <location>
        <position position="731"/>
    </location>
    <ligand>
        <name>Cu cation</name>
        <dbReference type="ChEBI" id="CHEBI:23378"/>
        <label>1</label>
    </ligand>
</feature>
<dbReference type="CDD" id="cd11020">
    <property type="entry name" value="CuRO_1_CuNIR"/>
    <property type="match status" value="1"/>
</dbReference>
<dbReference type="PANTHER" id="PTHR11709">
    <property type="entry name" value="MULTI-COPPER OXIDASE"/>
    <property type="match status" value="1"/>
</dbReference>
<evidence type="ECO:0000256" key="9">
    <source>
        <dbReference type="ARBA" id="ARBA00023002"/>
    </source>
</evidence>
<name>A0A2N7S312_9MICC</name>
<feature type="transmembrane region" description="Helical" evidence="14">
    <location>
        <begin position="276"/>
        <end position="296"/>
    </location>
</feature>
<dbReference type="GO" id="GO:0050421">
    <property type="term" value="F:nitrite reductase (NO-forming) activity"/>
    <property type="evidence" value="ECO:0007669"/>
    <property type="project" value="UniProtKB-EC"/>
</dbReference>
<reference evidence="17 18" key="1">
    <citation type="journal article" date="2017" name="Elife">
        <title>Extensive horizontal gene transfer in cheese-associated bacteria.</title>
        <authorList>
            <person name="Bonham K.S."/>
            <person name="Wolfe B.E."/>
            <person name="Dutton R.J."/>
        </authorList>
    </citation>
    <scope>NUCLEOTIDE SEQUENCE [LARGE SCALE GENOMIC DNA]</scope>
    <source>
        <strain evidence="17 18">JB182</strain>
    </source>
</reference>
<comment type="catalytic activity">
    <reaction evidence="11">
        <text>nitric oxide + Fe(III)-[cytochrome c] + H2O = Fe(II)-[cytochrome c] + nitrite + 2 H(+)</text>
        <dbReference type="Rhea" id="RHEA:15233"/>
        <dbReference type="Rhea" id="RHEA-COMP:10350"/>
        <dbReference type="Rhea" id="RHEA-COMP:14399"/>
        <dbReference type="ChEBI" id="CHEBI:15377"/>
        <dbReference type="ChEBI" id="CHEBI:15378"/>
        <dbReference type="ChEBI" id="CHEBI:16301"/>
        <dbReference type="ChEBI" id="CHEBI:16480"/>
        <dbReference type="ChEBI" id="CHEBI:29033"/>
        <dbReference type="ChEBI" id="CHEBI:29034"/>
        <dbReference type="EC" id="1.7.2.1"/>
    </reaction>
</comment>
<dbReference type="InterPro" id="IPR045087">
    <property type="entry name" value="Cu-oxidase_fam"/>
</dbReference>
<evidence type="ECO:0000256" key="6">
    <source>
        <dbReference type="ARBA" id="ARBA00017290"/>
    </source>
</evidence>
<comment type="caution">
    <text evidence="17">The sequence shown here is derived from an EMBL/GenBank/DDBJ whole genome shotgun (WGS) entry which is preliminary data.</text>
</comment>
<dbReference type="EMBL" id="PNQX01000001">
    <property type="protein sequence ID" value="PMQ20542.1"/>
    <property type="molecule type" value="Genomic_DNA"/>
</dbReference>
<evidence type="ECO:0000256" key="3">
    <source>
        <dbReference type="ARBA" id="ARBA00010609"/>
    </source>
</evidence>
<evidence type="ECO:0000256" key="11">
    <source>
        <dbReference type="ARBA" id="ARBA00049340"/>
    </source>
</evidence>
<dbReference type="InterPro" id="IPR028096">
    <property type="entry name" value="EfeO_Cupredoxin"/>
</dbReference>
<feature type="transmembrane region" description="Helical" evidence="14">
    <location>
        <begin position="316"/>
        <end position="338"/>
    </location>
</feature>
<dbReference type="Proteomes" id="UP000235739">
    <property type="component" value="Unassembled WGS sequence"/>
</dbReference>
<evidence type="ECO:0000256" key="2">
    <source>
        <dbReference type="ARBA" id="ARBA00001973"/>
    </source>
</evidence>
<evidence type="ECO:0000313" key="18">
    <source>
        <dbReference type="Proteomes" id="UP000235739"/>
    </source>
</evidence>
<accession>A0A2N7S312</accession>
<evidence type="ECO:0000256" key="10">
    <source>
        <dbReference type="ARBA" id="ARBA00023008"/>
    </source>
</evidence>
<gene>
    <name evidence="17" type="ORF">CIK84_02730</name>
</gene>
<dbReference type="InterPro" id="IPR001287">
    <property type="entry name" value="NO2-reductase_Cu"/>
</dbReference>
<proteinExistence type="inferred from homology"/>
<feature type="transmembrane region" description="Helical" evidence="14">
    <location>
        <begin position="110"/>
        <end position="129"/>
    </location>
</feature>
<comment type="similarity">
    <text evidence="3">Belongs to the multicopper oxidase family.</text>
</comment>
<dbReference type="Pfam" id="PF13473">
    <property type="entry name" value="Cupredoxin_1"/>
    <property type="match status" value="1"/>
</dbReference>
<evidence type="ECO:0000313" key="17">
    <source>
        <dbReference type="EMBL" id="PMQ20542.1"/>
    </source>
</evidence>
<dbReference type="GO" id="GO:0005507">
    <property type="term" value="F:copper ion binding"/>
    <property type="evidence" value="ECO:0007669"/>
    <property type="project" value="InterPro"/>
</dbReference>
<dbReference type="PRINTS" id="PR00695">
    <property type="entry name" value="CUNO2RDTASE"/>
</dbReference>
<feature type="transmembrane region" description="Helical" evidence="14">
    <location>
        <begin position="189"/>
        <end position="208"/>
    </location>
</feature>
<organism evidence="17 18">
    <name type="scientific">Glutamicibacter arilaitensis</name>
    <dbReference type="NCBI Taxonomy" id="256701"/>
    <lineage>
        <taxon>Bacteria</taxon>
        <taxon>Bacillati</taxon>
        <taxon>Actinomycetota</taxon>
        <taxon>Actinomycetes</taxon>
        <taxon>Micrococcales</taxon>
        <taxon>Micrococcaceae</taxon>
        <taxon>Glutamicibacter</taxon>
    </lineage>
</organism>
<evidence type="ECO:0000256" key="1">
    <source>
        <dbReference type="ARBA" id="ARBA00001960"/>
    </source>
</evidence>
<comment type="subunit">
    <text evidence="4">Homotrimer.</text>
</comment>
<dbReference type="Gene3D" id="2.60.40.420">
    <property type="entry name" value="Cupredoxins - blue copper proteins"/>
    <property type="match status" value="3"/>
</dbReference>
<evidence type="ECO:0000256" key="8">
    <source>
        <dbReference type="ARBA" id="ARBA00022737"/>
    </source>
</evidence>
<evidence type="ECO:0000256" key="14">
    <source>
        <dbReference type="SAM" id="Phobius"/>
    </source>
</evidence>
<keyword evidence="9" id="KW-0560">Oxidoreductase</keyword>
<feature type="transmembrane region" description="Helical" evidence="14">
    <location>
        <begin position="52"/>
        <end position="76"/>
    </location>
</feature>
<feature type="domain" description="EfeO-type cupredoxin-like" evidence="16">
    <location>
        <begin position="482"/>
        <end position="546"/>
    </location>
</feature>
<evidence type="ECO:0000256" key="5">
    <source>
        <dbReference type="ARBA" id="ARBA00011882"/>
    </source>
</evidence>
<dbReference type="Pfam" id="PF07732">
    <property type="entry name" value="Cu-oxidase_3"/>
    <property type="match status" value="1"/>
</dbReference>
<feature type="transmembrane region" description="Helical" evidence="14">
    <location>
        <begin position="220"/>
        <end position="240"/>
    </location>
</feature>
<evidence type="ECO:0000256" key="12">
    <source>
        <dbReference type="PIRSR" id="PIRSR601287-1"/>
    </source>
</evidence>
<evidence type="ECO:0000256" key="4">
    <source>
        <dbReference type="ARBA" id="ARBA00011233"/>
    </source>
</evidence>
<keyword evidence="8" id="KW-0677">Repeat</keyword>
<dbReference type="EC" id="1.7.2.1" evidence="5"/>
<feature type="binding site" description="type 1 copper site" evidence="12">
    <location>
        <position position="692"/>
    </location>
    <ligand>
        <name>Cu cation</name>
        <dbReference type="ChEBI" id="CHEBI:23378"/>
        <label>1</label>
    </ligand>
</feature>
<keyword evidence="14" id="KW-0472">Membrane</keyword>
<feature type="domain" description="Plastocyanin-like" evidence="15">
    <location>
        <begin position="649"/>
        <end position="754"/>
    </location>
</feature>
<feature type="transmembrane region" description="Helical" evidence="14">
    <location>
        <begin position="150"/>
        <end position="169"/>
    </location>
</feature>
<feature type="transmembrane region" description="Helical" evidence="14">
    <location>
        <begin position="21"/>
        <end position="40"/>
    </location>
</feature>
<feature type="transmembrane region" description="Helical" evidence="14">
    <location>
        <begin position="387"/>
        <end position="404"/>
    </location>
</feature>
<protein>
    <recommendedName>
        <fullName evidence="6">Copper-containing nitrite reductase</fullName>
        <ecNumber evidence="5">1.7.2.1</ecNumber>
    </recommendedName>
</protein>
<dbReference type="AlphaFoldDB" id="A0A2N7S312"/>
<feature type="transmembrane region" description="Helical" evidence="14">
    <location>
        <begin position="246"/>
        <end position="269"/>
    </location>
</feature>
<dbReference type="RefSeq" id="WP_102597437.1">
    <property type="nucleotide sequence ID" value="NZ_JBQQOF010000002.1"/>
</dbReference>
<feature type="binding site" description="type 1 copper site" evidence="12">
    <location>
        <position position="740"/>
    </location>
    <ligand>
        <name>Cu cation</name>
        <dbReference type="ChEBI" id="CHEBI:23378"/>
        <label>1</label>
    </ligand>
</feature>
<feature type="region of interest" description="Disordered" evidence="13">
    <location>
        <begin position="574"/>
        <end position="614"/>
    </location>
</feature>
<evidence type="ECO:0000259" key="16">
    <source>
        <dbReference type="Pfam" id="PF13473"/>
    </source>
</evidence>
<sequence>MREPIAINPAAQRIPGRGFWALRDLPTALWLIFAVVVSLIHRELPAPRWLLIHLMMLGALSHAILVWSQYFATALLKLVNTAQARRQQSYRLALMNCGALLVLIGVPSELWVLVAIGSSAIAAAALWHAGWMYRNIRKALPSPFGPSVRYYIAAACFLPIGAGLGTWIAVGLPSTLHERMTVAHAMVNLLGWVGLTVAGTLITLWPTMLRTRMAQNAATALRQALPVLVAGAFTAAAGAASGLLPLAALGLLAYLVGLGLLASPFIFAARSKPPRNFATLSVLAAACWWIGTLIWTLSAMFTSGSWEQMGKHFDAIAPYLVAGFGAQILVGALSYLIPVALGGGPRPLKLANAVFDRGAAWRIAMANAALLACALPVSSLVRVFCSVLYLIAMATFILLLFTALKTHRKAKAELAQAQQPGSGPRRAPEPVAERPAGQLAGQAAAGVMAVVLAVAVAVAIDPAAAGVREPVPASSEQNLAASNAPVQRVQVEAKDMAFTPNVIEVPAGTRLVIELRNTDPGQVHDLVLANGVDSGRLATGESASIDAGIISEDLQGWCSIVGHKQMGMTLQIKPTGAAKPEASDASPQGGHEQHHAGGDGQEAASAAGPDLNAVPGKDFSAFDARLDPLPKNGAKPVTHRETFTVSELQLDVAPGYSQKLWTFNGTAPGPTLHGKVGDKFEITLVNDGSMGHSIDFHAGALAPDEPMRTIAPGQSLTYEFTATKSGIWMYHCSTAPMSAHIANGMFGAVIIEPDDLPEVDQSFLLIQSEYYLGAPGGEVDMGKVEAQEEDLVVFNGYANQYTFEPLEVQAGDRVRFWVLDAGPNKASSFHVVGGQFDTVYAEGHYTLDARQDKGGGSQALALAPAQGGFVELELDEAGNYPFVTHYMSDAEKGAHGMISVK</sequence>
<dbReference type="InterPro" id="IPR008972">
    <property type="entry name" value="Cupredoxin"/>
</dbReference>
<feature type="transmembrane region" description="Helical" evidence="14">
    <location>
        <begin position="88"/>
        <end position="104"/>
    </location>
</feature>
<dbReference type="SUPFAM" id="SSF49503">
    <property type="entry name" value="Cupredoxins"/>
    <property type="match status" value="3"/>
</dbReference>
<feature type="transmembrane region" description="Helical" evidence="14">
    <location>
        <begin position="439"/>
        <end position="460"/>
    </location>
</feature>
<keyword evidence="14" id="KW-0812">Transmembrane</keyword>